<keyword evidence="10" id="KW-0325">Glycoprotein</keyword>
<dbReference type="PANTHER" id="PTHR46779:SF1">
    <property type="entry name" value="BETA-1,6-GALACTOSYLTRANSFERASE GALT29A"/>
    <property type="match status" value="1"/>
</dbReference>
<keyword evidence="3" id="KW-0328">Glycosyltransferase</keyword>
<keyword evidence="11" id="KW-1185">Reference proteome</keyword>
<dbReference type="RefSeq" id="XP_039124117.1">
    <property type="nucleotide sequence ID" value="XM_039268183.1"/>
</dbReference>
<dbReference type="Proteomes" id="UP001515500">
    <property type="component" value="Chromosome 5"/>
</dbReference>
<keyword evidence="8" id="KW-0333">Golgi apparatus</keyword>
<dbReference type="Gene3D" id="3.90.1480.20">
    <property type="entry name" value="Glycosyl transferase family 29"/>
    <property type="match status" value="1"/>
</dbReference>
<dbReference type="CDD" id="cd19952">
    <property type="entry name" value="GT29"/>
    <property type="match status" value="1"/>
</dbReference>
<accession>A0AB40BA28</accession>
<protein>
    <submittedName>
        <fullName evidence="12">Sialyltransferase-like protein 1</fullName>
    </submittedName>
</protein>
<evidence type="ECO:0000313" key="11">
    <source>
        <dbReference type="Proteomes" id="UP001515500"/>
    </source>
</evidence>
<sequence>MATSTSIILRMKHSLLLFIAITSFFIIKTLLFRTLAFQPTLFSSSSLNETLFRLSAIDPGDADLRKQAEYLLDAYDSSSATSLPIRKHQPRSLRSAHQPFRSLPDFGRLLRQWFLSKRYNPRVISDLLPLYKPLITQTNSTHPYSSCAVVGNSGILINSSHGNLIDSHDFVIRLNNARINGFQSDVGAKTNLSFINSNILHLCALRDRNHCSCHPYGASTPIMIYICQAIHFVEYLTCNSSHKSPLLITDPRFDVLCSRLVKYYSLKRFVEETGRWPEEWSKTQDEKMFHYSSGMQAVMVAVGMCERVSLFGFGKKANAKHHYHTNQRAELDLHDYEAEYALYRDLATRPQDVPFVKDSGFKIPPIVLHL</sequence>
<gene>
    <name evidence="12" type="primary">LOC120260651</name>
</gene>
<dbReference type="GO" id="GO:0000139">
    <property type="term" value="C:Golgi membrane"/>
    <property type="evidence" value="ECO:0007669"/>
    <property type="project" value="UniProtKB-SubCell"/>
</dbReference>
<dbReference type="InterPro" id="IPR001675">
    <property type="entry name" value="Glyco_trans_29"/>
</dbReference>
<keyword evidence="9" id="KW-0472">Membrane</keyword>
<evidence type="ECO:0000256" key="1">
    <source>
        <dbReference type="ARBA" id="ARBA00004323"/>
    </source>
</evidence>
<proteinExistence type="inferred from homology"/>
<dbReference type="GeneID" id="120260651"/>
<evidence type="ECO:0000256" key="3">
    <source>
        <dbReference type="ARBA" id="ARBA00022676"/>
    </source>
</evidence>
<dbReference type="PANTHER" id="PTHR46779">
    <property type="entry name" value="BETA-1,6-GALACTOSYLTRANSFERASE GALT29A"/>
    <property type="match status" value="1"/>
</dbReference>
<comment type="subcellular location">
    <subcellularLocation>
        <location evidence="1">Golgi apparatus membrane</location>
        <topology evidence="1">Single-pass type II membrane protein</topology>
    </subcellularLocation>
</comment>
<evidence type="ECO:0000256" key="6">
    <source>
        <dbReference type="ARBA" id="ARBA00022968"/>
    </source>
</evidence>
<evidence type="ECO:0000256" key="8">
    <source>
        <dbReference type="ARBA" id="ARBA00023034"/>
    </source>
</evidence>
<dbReference type="Pfam" id="PF00777">
    <property type="entry name" value="Glyco_transf_29"/>
    <property type="match status" value="1"/>
</dbReference>
<dbReference type="AlphaFoldDB" id="A0AB40BA28"/>
<reference evidence="12" key="1">
    <citation type="submission" date="2025-08" db="UniProtKB">
        <authorList>
            <consortium name="RefSeq"/>
        </authorList>
    </citation>
    <scope>IDENTIFICATION</scope>
</reference>
<keyword evidence="6" id="KW-0735">Signal-anchor</keyword>
<evidence type="ECO:0000256" key="7">
    <source>
        <dbReference type="ARBA" id="ARBA00022989"/>
    </source>
</evidence>
<dbReference type="InterPro" id="IPR038578">
    <property type="entry name" value="GT29-like_sf"/>
</dbReference>
<name>A0AB40BA28_DIOCR</name>
<keyword evidence="5" id="KW-0812">Transmembrane</keyword>
<comment type="similarity">
    <text evidence="2">Belongs to the glycosyltransferase 29 family.</text>
</comment>
<evidence type="ECO:0000256" key="4">
    <source>
        <dbReference type="ARBA" id="ARBA00022679"/>
    </source>
</evidence>
<evidence type="ECO:0000256" key="9">
    <source>
        <dbReference type="ARBA" id="ARBA00023136"/>
    </source>
</evidence>
<keyword evidence="4" id="KW-0808">Transferase</keyword>
<evidence type="ECO:0000313" key="12">
    <source>
        <dbReference type="RefSeq" id="XP_039124117.1"/>
    </source>
</evidence>
<evidence type="ECO:0000256" key="5">
    <source>
        <dbReference type="ARBA" id="ARBA00022692"/>
    </source>
</evidence>
<organism evidence="11 12">
    <name type="scientific">Dioscorea cayennensis subsp. rotundata</name>
    <name type="common">White Guinea yam</name>
    <name type="synonym">Dioscorea rotundata</name>
    <dbReference type="NCBI Taxonomy" id="55577"/>
    <lineage>
        <taxon>Eukaryota</taxon>
        <taxon>Viridiplantae</taxon>
        <taxon>Streptophyta</taxon>
        <taxon>Embryophyta</taxon>
        <taxon>Tracheophyta</taxon>
        <taxon>Spermatophyta</taxon>
        <taxon>Magnoliopsida</taxon>
        <taxon>Liliopsida</taxon>
        <taxon>Dioscoreales</taxon>
        <taxon>Dioscoreaceae</taxon>
        <taxon>Dioscorea</taxon>
    </lineage>
</organism>
<keyword evidence="7" id="KW-1133">Transmembrane helix</keyword>
<evidence type="ECO:0000256" key="10">
    <source>
        <dbReference type="ARBA" id="ARBA00023180"/>
    </source>
</evidence>
<evidence type="ECO:0000256" key="2">
    <source>
        <dbReference type="ARBA" id="ARBA00006003"/>
    </source>
</evidence>
<dbReference type="GO" id="GO:0008373">
    <property type="term" value="F:sialyltransferase activity"/>
    <property type="evidence" value="ECO:0007669"/>
    <property type="project" value="InterPro"/>
</dbReference>